<feature type="non-terminal residue" evidence="1">
    <location>
        <position position="61"/>
    </location>
</feature>
<accession>A0A0K2UF16</accession>
<name>A0A0K2UF16_LEPSM</name>
<sequence>MEYADPTLILKNPLSHTGQKWWRYRLGFLQTSQEEILKRHINCDAIFGIKSCRPRLIYSTN</sequence>
<evidence type="ECO:0000313" key="1">
    <source>
        <dbReference type="EMBL" id="CDW36660.1"/>
    </source>
</evidence>
<proteinExistence type="predicted"/>
<dbReference type="EMBL" id="HACA01019299">
    <property type="protein sequence ID" value="CDW36660.1"/>
    <property type="molecule type" value="Transcribed_RNA"/>
</dbReference>
<dbReference type="AlphaFoldDB" id="A0A0K2UF16"/>
<protein>
    <submittedName>
        <fullName evidence="1">Uncharacterized protein</fullName>
    </submittedName>
</protein>
<organism evidence="1">
    <name type="scientific">Lepeophtheirus salmonis</name>
    <name type="common">Salmon louse</name>
    <name type="synonym">Caligus salmonis</name>
    <dbReference type="NCBI Taxonomy" id="72036"/>
    <lineage>
        <taxon>Eukaryota</taxon>
        <taxon>Metazoa</taxon>
        <taxon>Ecdysozoa</taxon>
        <taxon>Arthropoda</taxon>
        <taxon>Crustacea</taxon>
        <taxon>Multicrustacea</taxon>
        <taxon>Hexanauplia</taxon>
        <taxon>Copepoda</taxon>
        <taxon>Siphonostomatoida</taxon>
        <taxon>Caligidae</taxon>
        <taxon>Lepeophtheirus</taxon>
    </lineage>
</organism>
<reference evidence="1" key="1">
    <citation type="submission" date="2014-05" db="EMBL/GenBank/DDBJ databases">
        <authorList>
            <person name="Chronopoulou M."/>
        </authorList>
    </citation>
    <scope>NUCLEOTIDE SEQUENCE</scope>
    <source>
        <tissue evidence="1">Whole organism</tissue>
    </source>
</reference>